<dbReference type="EMBL" id="AEDD01000010">
    <property type="protein sequence ID" value="EFM09524.1"/>
    <property type="molecule type" value="Genomic_DNA"/>
</dbReference>
<reference evidence="2 3" key="1">
    <citation type="submission" date="2010-07" db="EMBL/GenBank/DDBJ databases">
        <title>The draft genome of Paenibacillus curdlanolyticus YK9.</title>
        <authorList>
            <consortium name="US DOE Joint Genome Institute (JGI-PGF)"/>
            <person name="Lucas S."/>
            <person name="Copeland A."/>
            <person name="Lapidus A."/>
            <person name="Cheng J.-F."/>
            <person name="Bruce D."/>
            <person name="Goodwin L."/>
            <person name="Pitluck S."/>
            <person name="Land M.L."/>
            <person name="Hauser L."/>
            <person name="Chang Y.-J."/>
            <person name="Jeffries C."/>
            <person name="Anderson I.J."/>
            <person name="Johnson E."/>
            <person name="Loganathan U."/>
            <person name="Mulhopadhyay B."/>
            <person name="Kyrpides N."/>
            <person name="Woyke T.J."/>
        </authorList>
    </citation>
    <scope>NUCLEOTIDE SEQUENCE [LARGE SCALE GENOMIC DNA]</scope>
    <source>
        <strain evidence="2 3">YK9</strain>
    </source>
</reference>
<evidence type="ECO:0000313" key="3">
    <source>
        <dbReference type="Proteomes" id="UP000005387"/>
    </source>
</evidence>
<organism evidence="2 3">
    <name type="scientific">Paenibacillus curdlanolyticus YK9</name>
    <dbReference type="NCBI Taxonomy" id="717606"/>
    <lineage>
        <taxon>Bacteria</taxon>
        <taxon>Bacillati</taxon>
        <taxon>Bacillota</taxon>
        <taxon>Bacilli</taxon>
        <taxon>Bacillales</taxon>
        <taxon>Paenibacillaceae</taxon>
        <taxon>Paenibacillus</taxon>
    </lineage>
</organism>
<dbReference type="AlphaFoldDB" id="E0ID69"/>
<protein>
    <submittedName>
        <fullName evidence="2">Uncharacterized protein</fullName>
    </submittedName>
</protein>
<proteinExistence type="predicted"/>
<accession>E0ID69</accession>
<evidence type="ECO:0000313" key="2">
    <source>
        <dbReference type="EMBL" id="EFM09524.1"/>
    </source>
</evidence>
<sequence>MRPIIEQISLTLKKAKISRQRITITTDDEKKYTGIIQELDRWTLTLRLPDGIMYIPLVEIEDVRAAESDDHQLDKKDEDTPKGTLG</sequence>
<dbReference type="STRING" id="717606.PaecuDRAFT_3571"/>
<feature type="region of interest" description="Disordered" evidence="1">
    <location>
        <begin position="66"/>
        <end position="86"/>
    </location>
</feature>
<keyword evidence="3" id="KW-1185">Reference proteome</keyword>
<gene>
    <name evidence="2" type="ORF">PaecuDRAFT_3571</name>
</gene>
<evidence type="ECO:0000256" key="1">
    <source>
        <dbReference type="SAM" id="MobiDB-lite"/>
    </source>
</evidence>
<name>E0ID69_9BACL</name>
<dbReference type="Proteomes" id="UP000005387">
    <property type="component" value="Unassembled WGS sequence"/>
</dbReference>